<accession>A0A081N7Z2</accession>
<reference evidence="2 3" key="1">
    <citation type="submission" date="2014-06" db="EMBL/GenBank/DDBJ databases">
        <title>Whole Genome Sequences of Three Symbiotic Endozoicomonas Bacteria.</title>
        <authorList>
            <person name="Neave M.J."/>
            <person name="Apprill A."/>
            <person name="Voolstra C.R."/>
        </authorList>
    </citation>
    <scope>NUCLEOTIDE SEQUENCE [LARGE SCALE GENOMIC DNA]</scope>
    <source>
        <strain evidence="2 3">LMG 24815</strain>
    </source>
</reference>
<comment type="caution">
    <text evidence="2">The sequence shown here is derived from an EMBL/GenBank/DDBJ whole genome shotgun (WGS) entry which is preliminary data.</text>
</comment>
<dbReference type="RefSeq" id="WP_034874349.1">
    <property type="nucleotide sequence ID" value="NZ_JOKG01000002.1"/>
</dbReference>
<organism evidence="2 3">
    <name type="scientific">Endozoicomonas montiporae</name>
    <dbReference type="NCBI Taxonomy" id="1027273"/>
    <lineage>
        <taxon>Bacteria</taxon>
        <taxon>Pseudomonadati</taxon>
        <taxon>Pseudomonadota</taxon>
        <taxon>Gammaproteobacteria</taxon>
        <taxon>Oceanospirillales</taxon>
        <taxon>Endozoicomonadaceae</taxon>
        <taxon>Endozoicomonas</taxon>
    </lineage>
</organism>
<dbReference type="EMBL" id="JOKG01000002">
    <property type="protein sequence ID" value="KEQ14473.1"/>
    <property type="molecule type" value="Genomic_DNA"/>
</dbReference>
<dbReference type="Proteomes" id="UP000028006">
    <property type="component" value="Unassembled WGS sequence"/>
</dbReference>
<gene>
    <name evidence="1" type="ORF">GZ77_08920</name>
    <name evidence="2" type="ORF">GZ77_09555</name>
</gene>
<dbReference type="AlphaFoldDB" id="A0A081N7Z2"/>
<evidence type="ECO:0000313" key="1">
    <source>
        <dbReference type="EMBL" id="KEQ14473.1"/>
    </source>
</evidence>
<evidence type="ECO:0000313" key="3">
    <source>
        <dbReference type="Proteomes" id="UP000028006"/>
    </source>
</evidence>
<proteinExistence type="predicted"/>
<dbReference type="EMBL" id="JOKG01000002">
    <property type="protein sequence ID" value="KEQ14565.1"/>
    <property type="molecule type" value="Genomic_DNA"/>
</dbReference>
<sequence length="70" mass="8261">MSKLLGKYDYWIVDQDDELVWQGECRDQAREVIDRIIDREDGYYYLCERDVGIIMEGGDLDKEPEPISSN</sequence>
<evidence type="ECO:0000313" key="2">
    <source>
        <dbReference type="EMBL" id="KEQ14565.1"/>
    </source>
</evidence>
<protein>
    <submittedName>
        <fullName evidence="2">Uncharacterized protein</fullName>
    </submittedName>
</protein>
<name>A0A081N7Z2_9GAMM</name>
<keyword evidence="3" id="KW-1185">Reference proteome</keyword>